<dbReference type="PROSITE" id="PS51194">
    <property type="entry name" value="HELICASE_CTER"/>
    <property type="match status" value="1"/>
</dbReference>
<dbReference type="FunFam" id="3.40.50.300:FF:002125">
    <property type="entry name" value="ATP-dependent helicase HrpB"/>
    <property type="match status" value="1"/>
</dbReference>
<dbReference type="InterPro" id="IPR011545">
    <property type="entry name" value="DEAD/DEAH_box_helicase_dom"/>
</dbReference>
<dbReference type="Pfam" id="PF08482">
    <property type="entry name" value="HrpB_C"/>
    <property type="match status" value="1"/>
</dbReference>
<dbReference type="PIRSF" id="PIRSF005496">
    <property type="entry name" value="ATP_hel_hrpB"/>
    <property type="match status" value="1"/>
</dbReference>
<dbReference type="SMART" id="SM00487">
    <property type="entry name" value="DEXDc"/>
    <property type="match status" value="1"/>
</dbReference>
<dbReference type="CDD" id="cd18791">
    <property type="entry name" value="SF2_C_RHA"/>
    <property type="match status" value="1"/>
</dbReference>
<dbReference type="InterPro" id="IPR014001">
    <property type="entry name" value="Helicase_ATP-bd"/>
</dbReference>
<dbReference type="Pfam" id="PF00271">
    <property type="entry name" value="Helicase_C"/>
    <property type="match status" value="1"/>
</dbReference>
<evidence type="ECO:0000256" key="1">
    <source>
        <dbReference type="ARBA" id="ARBA00022741"/>
    </source>
</evidence>
<gene>
    <name evidence="8" type="ORF">GCM10011332_20410</name>
</gene>
<name>A0A917FB16_9PROT</name>
<dbReference type="NCBIfam" id="TIGR01970">
    <property type="entry name" value="DEAH_box_HrpB"/>
    <property type="match status" value="1"/>
</dbReference>
<organism evidence="8 9">
    <name type="scientific">Terasakiella brassicae</name>
    <dbReference type="NCBI Taxonomy" id="1634917"/>
    <lineage>
        <taxon>Bacteria</taxon>
        <taxon>Pseudomonadati</taxon>
        <taxon>Pseudomonadota</taxon>
        <taxon>Alphaproteobacteria</taxon>
        <taxon>Rhodospirillales</taxon>
        <taxon>Terasakiellaceae</taxon>
        <taxon>Terasakiella</taxon>
    </lineage>
</organism>
<dbReference type="PANTHER" id="PTHR43519:SF1">
    <property type="entry name" value="ATP-DEPENDENT RNA HELICASE HRPB"/>
    <property type="match status" value="1"/>
</dbReference>
<dbReference type="InterPro" id="IPR056329">
    <property type="entry name" value="CON_HrpB"/>
</dbReference>
<dbReference type="PROSITE" id="PS51192">
    <property type="entry name" value="HELICASE_ATP_BIND_1"/>
    <property type="match status" value="1"/>
</dbReference>
<evidence type="ECO:0000256" key="2">
    <source>
        <dbReference type="ARBA" id="ARBA00022801"/>
    </source>
</evidence>
<reference evidence="8" key="2">
    <citation type="submission" date="2020-09" db="EMBL/GenBank/DDBJ databases">
        <authorList>
            <person name="Sun Q."/>
            <person name="Zhou Y."/>
        </authorList>
    </citation>
    <scope>NUCLEOTIDE SEQUENCE</scope>
    <source>
        <strain evidence="8">CGMCC 1.15254</strain>
    </source>
</reference>
<dbReference type="InterPro" id="IPR027417">
    <property type="entry name" value="P-loop_NTPase"/>
</dbReference>
<dbReference type="SUPFAM" id="SSF52540">
    <property type="entry name" value="P-loop containing nucleoside triphosphate hydrolases"/>
    <property type="match status" value="1"/>
</dbReference>
<keyword evidence="9" id="KW-1185">Reference proteome</keyword>
<dbReference type="PANTHER" id="PTHR43519">
    <property type="entry name" value="ATP-DEPENDENT RNA HELICASE HRPB"/>
    <property type="match status" value="1"/>
</dbReference>
<accession>A0A917FB16</accession>
<evidence type="ECO:0000259" key="7">
    <source>
        <dbReference type="PROSITE" id="PS51194"/>
    </source>
</evidence>
<keyword evidence="3 8" id="KW-0347">Helicase</keyword>
<keyword evidence="4" id="KW-0067">ATP-binding</keyword>
<dbReference type="SMART" id="SM00490">
    <property type="entry name" value="HELICc"/>
    <property type="match status" value="1"/>
</dbReference>
<dbReference type="RefSeq" id="WP_188664512.1">
    <property type="nucleotide sequence ID" value="NZ_BMHV01000013.1"/>
</dbReference>
<evidence type="ECO:0000256" key="5">
    <source>
        <dbReference type="SAM" id="MobiDB-lite"/>
    </source>
</evidence>
<protein>
    <submittedName>
        <fullName evidence="8">ATP-dependent helicase HrpB</fullName>
    </submittedName>
</protein>
<keyword evidence="1" id="KW-0547">Nucleotide-binding</keyword>
<dbReference type="SMART" id="SM00847">
    <property type="entry name" value="HA2"/>
    <property type="match status" value="1"/>
</dbReference>
<evidence type="ECO:0000259" key="6">
    <source>
        <dbReference type="PROSITE" id="PS51192"/>
    </source>
</evidence>
<dbReference type="Gene3D" id="1.20.120.1080">
    <property type="match status" value="1"/>
</dbReference>
<keyword evidence="2" id="KW-0378">Hydrolase</keyword>
<dbReference type="Pfam" id="PF24473">
    <property type="entry name" value="CON_HrpB"/>
    <property type="match status" value="1"/>
</dbReference>
<dbReference type="InterPro" id="IPR010225">
    <property type="entry name" value="HrpB"/>
</dbReference>
<proteinExistence type="predicted"/>
<dbReference type="GO" id="GO:0004386">
    <property type="term" value="F:helicase activity"/>
    <property type="evidence" value="ECO:0007669"/>
    <property type="project" value="UniProtKB-KW"/>
</dbReference>
<feature type="domain" description="Helicase ATP-binding" evidence="6">
    <location>
        <begin position="20"/>
        <end position="184"/>
    </location>
</feature>
<comment type="caution">
    <text evidence="8">The sequence shown here is derived from an EMBL/GenBank/DDBJ whole genome shotgun (WGS) entry which is preliminary data.</text>
</comment>
<dbReference type="InterPro" id="IPR001650">
    <property type="entry name" value="Helicase_C-like"/>
</dbReference>
<dbReference type="GO" id="GO:0005524">
    <property type="term" value="F:ATP binding"/>
    <property type="evidence" value="ECO:0007669"/>
    <property type="project" value="UniProtKB-KW"/>
</dbReference>
<dbReference type="GO" id="GO:0016787">
    <property type="term" value="F:hydrolase activity"/>
    <property type="evidence" value="ECO:0007669"/>
    <property type="project" value="UniProtKB-KW"/>
</dbReference>
<dbReference type="CDD" id="cd17990">
    <property type="entry name" value="DEXHc_HrpB"/>
    <property type="match status" value="1"/>
</dbReference>
<evidence type="ECO:0000256" key="3">
    <source>
        <dbReference type="ARBA" id="ARBA00022806"/>
    </source>
</evidence>
<evidence type="ECO:0000313" key="8">
    <source>
        <dbReference type="EMBL" id="GGF66279.1"/>
    </source>
</evidence>
<feature type="domain" description="Helicase C-terminal" evidence="7">
    <location>
        <begin position="207"/>
        <end position="377"/>
    </location>
</feature>
<dbReference type="GO" id="GO:0003676">
    <property type="term" value="F:nucleic acid binding"/>
    <property type="evidence" value="ECO:0007669"/>
    <property type="project" value="InterPro"/>
</dbReference>
<dbReference type="InterPro" id="IPR049614">
    <property type="entry name" value="HrpB_DEXH"/>
</dbReference>
<dbReference type="Proteomes" id="UP000632498">
    <property type="component" value="Unassembled WGS sequence"/>
</dbReference>
<evidence type="ECO:0000256" key="4">
    <source>
        <dbReference type="ARBA" id="ARBA00022840"/>
    </source>
</evidence>
<reference evidence="8" key="1">
    <citation type="journal article" date="2014" name="Int. J. Syst. Evol. Microbiol.">
        <title>Complete genome sequence of Corynebacterium casei LMG S-19264T (=DSM 44701T), isolated from a smear-ripened cheese.</title>
        <authorList>
            <consortium name="US DOE Joint Genome Institute (JGI-PGF)"/>
            <person name="Walter F."/>
            <person name="Albersmeier A."/>
            <person name="Kalinowski J."/>
            <person name="Ruckert C."/>
        </authorList>
    </citation>
    <scope>NUCLEOTIDE SEQUENCE</scope>
    <source>
        <strain evidence="8">CGMCC 1.15254</strain>
    </source>
</reference>
<dbReference type="AlphaFoldDB" id="A0A917FB16"/>
<dbReference type="Pfam" id="PF00270">
    <property type="entry name" value="DEAD"/>
    <property type="match status" value="1"/>
</dbReference>
<dbReference type="Gene3D" id="3.40.50.300">
    <property type="entry name" value="P-loop containing nucleotide triphosphate hydrolases"/>
    <property type="match status" value="2"/>
</dbReference>
<dbReference type="InterPro" id="IPR013689">
    <property type="entry name" value="RNA_helicase_ATP-dep_HrpB_C"/>
</dbReference>
<dbReference type="EMBL" id="BMHV01000013">
    <property type="protein sequence ID" value="GGF66279.1"/>
    <property type="molecule type" value="Genomic_DNA"/>
</dbReference>
<sequence>MTYDIAQLDYPVQETFPALKQALHSQQRALLEAPPGAGKTTLVPLALLDEPWLAGKKIIMLEPRRLAARMAAKRMADLLGEKVGQTVGYRIRQDKNIGRNTRIEVVTEGILTRQLQSDPELNGVGLVIFDEFHERNLQGDLGLAFCMETQDALRDDLRLLVMSATLDGENLASFLGDAARITSAGRAFDVTVHNLPRPDRFSLVNDTVRTISKAIADESGSLLVFLPGEGEIRKAQSLLNERYANDPHILVAPLYGALPPQEQDKAIAPPPKGVRKIVLATTIAETSLTIEDIRIVIDCGYKRVARFDNARSMSRLETVRVSKAAATQRKGRAGRMQDGICYQLWPQAETHALAERDKPEILESDLTPLALELSAWGVHVPEDLKLLDYPPKNAFQQAQDLLFQLGGLDKDGKITAHGKEMMALSLHPRLAHMILTSSHRNKNDAALACDIAATLQDGPLLKGARDCDLRTSLAVLHNQAGSTQNIAKGALHRARQTAKNLKKRLKISDTPPTSYLETGRILALAYPDRIAKQRNNGQNSYHLSAGMGAVLPDSDALSIEPFLVIAHMDGANAQARIFSAAPLHIQDIENNFPDLIQEKTETGWDKRTQSVSAARVRKLGALTLKSTPLRHIDPEEQARGLCYGIRQLGLHVLPWTKDSDFLCKRVEFLRKRDDKWPDMSEAGLLNTLEDWLLPYLNGVNRIEQLKKIDLDAALLSRLDWHTQQELAKRAPTHYRVPSGSQIRLDYTNPEKPILSVKLQEMFGEPHTPCIDNATIALQIHLLSPAGRPLQVTEDLESFWQNGYDSVKKEMKGRYPKHPWPDNPIEAQATGKTKRKHV</sequence>
<evidence type="ECO:0000313" key="9">
    <source>
        <dbReference type="Proteomes" id="UP000632498"/>
    </source>
</evidence>
<feature type="region of interest" description="Disordered" evidence="5">
    <location>
        <begin position="812"/>
        <end position="837"/>
    </location>
</feature>
<dbReference type="InterPro" id="IPR007502">
    <property type="entry name" value="Helicase-assoc_dom"/>
</dbReference>